<name>A0A941FJT7_9BACI</name>
<proteinExistence type="predicted"/>
<dbReference type="EMBL" id="JAGTPW010000032">
    <property type="protein sequence ID" value="MBR8645354.1"/>
    <property type="molecule type" value="Genomic_DNA"/>
</dbReference>
<dbReference type="AlphaFoldDB" id="A0A941FJT7"/>
<gene>
    <name evidence="2" type="ORF">KEH51_17635</name>
</gene>
<dbReference type="Proteomes" id="UP000680045">
    <property type="component" value="Unassembled WGS sequence"/>
</dbReference>
<accession>A0A941FJT7</accession>
<protein>
    <submittedName>
        <fullName evidence="2">Uncharacterized protein</fullName>
    </submittedName>
</protein>
<feature type="compositionally biased region" description="Polar residues" evidence="1">
    <location>
        <begin position="1"/>
        <end position="13"/>
    </location>
</feature>
<sequence>MSQPETAGVQQTDSVERIKMSRRKSYRQVRIQMIGQRWSNQHPNRL</sequence>
<evidence type="ECO:0000313" key="3">
    <source>
        <dbReference type="Proteomes" id="UP000680045"/>
    </source>
</evidence>
<reference evidence="2" key="1">
    <citation type="submission" date="2021-04" db="EMBL/GenBank/DDBJ databases">
        <title>Whole genome sequencing of Enterococci isolates from hospitalized patients.</title>
        <authorList>
            <person name="Ogoti B.M."/>
            <person name="Onyambu F.G."/>
        </authorList>
    </citation>
    <scope>NUCLEOTIDE SEQUENCE</scope>
    <source>
        <strain evidence="2">242</strain>
    </source>
</reference>
<evidence type="ECO:0000256" key="1">
    <source>
        <dbReference type="SAM" id="MobiDB-lite"/>
    </source>
</evidence>
<comment type="caution">
    <text evidence="2">The sequence shown here is derived from an EMBL/GenBank/DDBJ whole genome shotgun (WGS) entry which is preliminary data.</text>
</comment>
<organism evidence="2 3">
    <name type="scientific">Peribacillus frigoritolerans</name>
    <dbReference type="NCBI Taxonomy" id="450367"/>
    <lineage>
        <taxon>Bacteria</taxon>
        <taxon>Bacillati</taxon>
        <taxon>Bacillota</taxon>
        <taxon>Bacilli</taxon>
        <taxon>Bacillales</taxon>
        <taxon>Bacillaceae</taxon>
        <taxon>Peribacillus</taxon>
    </lineage>
</organism>
<evidence type="ECO:0000313" key="2">
    <source>
        <dbReference type="EMBL" id="MBR8645354.1"/>
    </source>
</evidence>
<feature type="region of interest" description="Disordered" evidence="1">
    <location>
        <begin position="1"/>
        <end position="25"/>
    </location>
</feature>